<evidence type="ECO:0000313" key="2">
    <source>
        <dbReference type="Proteomes" id="UP000013827"/>
    </source>
</evidence>
<evidence type="ECO:0000313" key="1">
    <source>
        <dbReference type="EnsemblProtists" id="EOD29702"/>
    </source>
</evidence>
<dbReference type="RefSeq" id="XP_005782131.1">
    <property type="nucleotide sequence ID" value="XM_005782074.1"/>
</dbReference>
<keyword evidence="2" id="KW-1185">Reference proteome</keyword>
<proteinExistence type="predicted"/>
<organism evidence="1 2">
    <name type="scientific">Emiliania huxleyi (strain CCMP1516)</name>
    <dbReference type="NCBI Taxonomy" id="280463"/>
    <lineage>
        <taxon>Eukaryota</taxon>
        <taxon>Haptista</taxon>
        <taxon>Haptophyta</taxon>
        <taxon>Prymnesiophyceae</taxon>
        <taxon>Isochrysidales</taxon>
        <taxon>Noelaerhabdaceae</taxon>
        <taxon>Emiliania</taxon>
    </lineage>
</organism>
<reference evidence="1" key="2">
    <citation type="submission" date="2024-10" db="UniProtKB">
        <authorList>
            <consortium name="EnsemblProtists"/>
        </authorList>
    </citation>
    <scope>IDENTIFICATION</scope>
</reference>
<accession>A0A0D3K1R7</accession>
<reference evidence="2" key="1">
    <citation type="journal article" date="2013" name="Nature">
        <title>Pan genome of the phytoplankton Emiliania underpins its global distribution.</title>
        <authorList>
            <person name="Read B.A."/>
            <person name="Kegel J."/>
            <person name="Klute M.J."/>
            <person name="Kuo A."/>
            <person name="Lefebvre S.C."/>
            <person name="Maumus F."/>
            <person name="Mayer C."/>
            <person name="Miller J."/>
            <person name="Monier A."/>
            <person name="Salamov A."/>
            <person name="Young J."/>
            <person name="Aguilar M."/>
            <person name="Claverie J.M."/>
            <person name="Frickenhaus S."/>
            <person name="Gonzalez K."/>
            <person name="Herman E.K."/>
            <person name="Lin Y.C."/>
            <person name="Napier J."/>
            <person name="Ogata H."/>
            <person name="Sarno A.F."/>
            <person name="Shmutz J."/>
            <person name="Schroeder D."/>
            <person name="de Vargas C."/>
            <person name="Verret F."/>
            <person name="von Dassow P."/>
            <person name="Valentin K."/>
            <person name="Van de Peer Y."/>
            <person name="Wheeler G."/>
            <person name="Dacks J.B."/>
            <person name="Delwiche C.F."/>
            <person name="Dyhrman S.T."/>
            <person name="Glockner G."/>
            <person name="John U."/>
            <person name="Richards T."/>
            <person name="Worden A.Z."/>
            <person name="Zhang X."/>
            <person name="Grigoriev I.V."/>
            <person name="Allen A.E."/>
            <person name="Bidle K."/>
            <person name="Borodovsky M."/>
            <person name="Bowler C."/>
            <person name="Brownlee C."/>
            <person name="Cock J.M."/>
            <person name="Elias M."/>
            <person name="Gladyshev V.N."/>
            <person name="Groth M."/>
            <person name="Guda C."/>
            <person name="Hadaegh A."/>
            <person name="Iglesias-Rodriguez M.D."/>
            <person name="Jenkins J."/>
            <person name="Jones B.M."/>
            <person name="Lawson T."/>
            <person name="Leese F."/>
            <person name="Lindquist E."/>
            <person name="Lobanov A."/>
            <person name="Lomsadze A."/>
            <person name="Malik S.B."/>
            <person name="Marsh M.E."/>
            <person name="Mackinder L."/>
            <person name="Mock T."/>
            <person name="Mueller-Roeber B."/>
            <person name="Pagarete A."/>
            <person name="Parker M."/>
            <person name="Probert I."/>
            <person name="Quesneville H."/>
            <person name="Raines C."/>
            <person name="Rensing S.A."/>
            <person name="Riano-Pachon D.M."/>
            <person name="Richier S."/>
            <person name="Rokitta S."/>
            <person name="Shiraiwa Y."/>
            <person name="Soanes D.M."/>
            <person name="van der Giezen M."/>
            <person name="Wahlund T.M."/>
            <person name="Williams B."/>
            <person name="Wilson W."/>
            <person name="Wolfe G."/>
            <person name="Wurch L.L."/>
        </authorList>
    </citation>
    <scope>NUCLEOTIDE SEQUENCE</scope>
</reference>
<name>A0A0D3K1R7_EMIH1</name>
<dbReference type="Proteomes" id="UP000013827">
    <property type="component" value="Unassembled WGS sequence"/>
</dbReference>
<sequence length="203" mass="21749">MVGRCGFMGCCLPDRHTGLCQPRALSRRIGRNSNKARRNILIRIPCRKLKPPGPKKRVPVGPQHQVDVPEFNPQHLDVLPFCAAANDRDQRVAMTTFSEVEAVFRAEKEAALAWEARKLAATRAAGESASASGLDEAPLLLQPLDTNAMLTPQKTAATVFATVVSAGPPQPITKKSVSAAPAPAVRATLRSALLTRNGSRSKG</sequence>
<dbReference type="KEGG" id="ehx:EMIHUDRAFT_442703"/>
<protein>
    <submittedName>
        <fullName evidence="1">Uncharacterized protein</fullName>
    </submittedName>
</protein>
<dbReference type="EnsemblProtists" id="EOD29702">
    <property type="protein sequence ID" value="EOD29702"/>
    <property type="gene ID" value="EMIHUDRAFT_442703"/>
</dbReference>
<dbReference type="AlphaFoldDB" id="A0A0D3K1R7"/>
<dbReference type="HOGENOM" id="CLU_1351107_0_0_1"/>
<dbReference type="PaxDb" id="2903-EOD29702"/>
<dbReference type="GeneID" id="17274969"/>